<feature type="domain" description="UspA" evidence="3">
    <location>
        <begin position="1"/>
        <end position="142"/>
    </location>
</feature>
<dbReference type="GO" id="GO:0005737">
    <property type="term" value="C:cytoplasm"/>
    <property type="evidence" value="ECO:0007669"/>
    <property type="project" value="UniProtKB-SubCell"/>
</dbReference>
<gene>
    <name evidence="4" type="ORF">SAMN04488136_11440</name>
</gene>
<dbReference type="InterPro" id="IPR006015">
    <property type="entry name" value="Universal_stress_UspA"/>
</dbReference>
<protein>
    <recommendedName>
        <fullName evidence="2">Universal stress protein</fullName>
    </recommendedName>
</protein>
<keyword evidence="2" id="KW-0963">Cytoplasm</keyword>
<sequence length="145" mass="16254">MYKQILVPVDLNEKGFADKAVELAVWHAKHSNAEVHLLNVLPGIHMSMVATYFPKDAANKMKTDVKTQLKQFAVKHIDEDVVYHVHVAEGKPYTTILDYAERLGADLIIMPSHKRSRVDNMMLGSVATKVVQNSPINVLVVKPQL</sequence>
<dbReference type="Gene3D" id="3.40.50.620">
    <property type="entry name" value="HUPs"/>
    <property type="match status" value="1"/>
</dbReference>
<dbReference type="Pfam" id="PF00582">
    <property type="entry name" value="Usp"/>
    <property type="match status" value="1"/>
</dbReference>
<keyword evidence="5" id="KW-1185">Reference proteome</keyword>
<evidence type="ECO:0000313" key="4">
    <source>
        <dbReference type="EMBL" id="SDH36529.1"/>
    </source>
</evidence>
<proteinExistence type="inferred from homology"/>
<dbReference type="EMBL" id="FNDD01000014">
    <property type="protein sequence ID" value="SDH36529.1"/>
    <property type="molecule type" value="Genomic_DNA"/>
</dbReference>
<evidence type="ECO:0000256" key="1">
    <source>
        <dbReference type="ARBA" id="ARBA00008791"/>
    </source>
</evidence>
<comment type="similarity">
    <text evidence="1 2">Belongs to the universal stress protein A family.</text>
</comment>
<dbReference type="PANTHER" id="PTHR46268">
    <property type="entry name" value="STRESS RESPONSE PROTEIN NHAX"/>
    <property type="match status" value="1"/>
</dbReference>
<dbReference type="STRING" id="861298.SAMN04488136_11440"/>
<name>A0A1G8BTX0_9VIBR</name>
<dbReference type="InterPro" id="IPR014729">
    <property type="entry name" value="Rossmann-like_a/b/a_fold"/>
</dbReference>
<dbReference type="RefSeq" id="WP_093274418.1">
    <property type="nucleotide sequence ID" value="NZ_FNDD01000014.1"/>
</dbReference>
<comment type="subcellular location">
    <subcellularLocation>
        <location evidence="2">Cytoplasm</location>
    </subcellularLocation>
</comment>
<dbReference type="InterPro" id="IPR006016">
    <property type="entry name" value="UspA"/>
</dbReference>
<reference evidence="4 5" key="1">
    <citation type="submission" date="2016-10" db="EMBL/GenBank/DDBJ databases">
        <authorList>
            <person name="de Groot N.N."/>
        </authorList>
    </citation>
    <scope>NUCLEOTIDE SEQUENCE [LARGE SCALE GENOMIC DNA]</scope>
    <source>
        <strain evidence="4 5">CGMCC 1.10228</strain>
    </source>
</reference>
<dbReference type="Proteomes" id="UP000198854">
    <property type="component" value="Unassembled WGS sequence"/>
</dbReference>
<dbReference type="PANTHER" id="PTHR46268:SF6">
    <property type="entry name" value="UNIVERSAL STRESS PROTEIN UP12"/>
    <property type="match status" value="1"/>
</dbReference>
<dbReference type="CDD" id="cd00293">
    <property type="entry name" value="USP-like"/>
    <property type="match status" value="1"/>
</dbReference>
<evidence type="ECO:0000259" key="3">
    <source>
        <dbReference type="Pfam" id="PF00582"/>
    </source>
</evidence>
<dbReference type="PIRSF" id="PIRSF006276">
    <property type="entry name" value="UspA"/>
    <property type="match status" value="1"/>
</dbReference>
<dbReference type="OrthoDB" id="9792500at2"/>
<dbReference type="AlphaFoldDB" id="A0A1G8BTX0"/>
<evidence type="ECO:0000313" key="5">
    <source>
        <dbReference type="Proteomes" id="UP000198854"/>
    </source>
</evidence>
<accession>A0A1G8BTX0</accession>
<evidence type="ECO:0000256" key="2">
    <source>
        <dbReference type="PIRNR" id="PIRNR006276"/>
    </source>
</evidence>
<dbReference type="PRINTS" id="PR01438">
    <property type="entry name" value="UNVRSLSTRESS"/>
</dbReference>
<dbReference type="SUPFAM" id="SSF52402">
    <property type="entry name" value="Adenine nucleotide alpha hydrolases-like"/>
    <property type="match status" value="1"/>
</dbReference>
<organism evidence="4 5">
    <name type="scientific">Vibrio xiamenensis</name>
    <dbReference type="NCBI Taxonomy" id="861298"/>
    <lineage>
        <taxon>Bacteria</taxon>
        <taxon>Pseudomonadati</taxon>
        <taxon>Pseudomonadota</taxon>
        <taxon>Gammaproteobacteria</taxon>
        <taxon>Vibrionales</taxon>
        <taxon>Vibrionaceae</taxon>
        <taxon>Vibrio</taxon>
    </lineage>
</organism>